<dbReference type="AlphaFoldDB" id="A0A8J5EL98"/>
<dbReference type="InterPro" id="IPR005202">
    <property type="entry name" value="TF_GRAS"/>
</dbReference>
<evidence type="ECO:0000256" key="2">
    <source>
        <dbReference type="ARBA" id="ARBA00023163"/>
    </source>
</evidence>
<dbReference type="PANTHER" id="PTHR31636">
    <property type="entry name" value="OSJNBA0084A10.13 PROTEIN-RELATED"/>
    <property type="match status" value="1"/>
</dbReference>
<sequence>MHRPMRFCLRQWMDRKATSPAPTLPSLSLRHLLTPSAISTCPRRRGRRRCCWSAHGRWTRATGDGRRARRLMWTLNELASPYGDGEQKLASFFLQGLFARATCAGPRTLGALAGASLRNRASFECTRRTALRFQELSPWAPFGHVAANAAILDSFYSSSSSSSSSSSLHIIDISNTFCTQWPTLLEALATRASDADTPRVAITTVVVSASAVQEEAMREVGRRMERFARLMGVPFRFDAVHHPAGRDLSDLDLDHLVREGGAALAVNCVNSLRGVPAVGRRRDALLAAFRRLNPMIVTVVEEEAELSMEGEEEAEEEEAFLKLFRGSLGFFSAYLESLEESFPRASEERLSLERAAGRALVDLVACPAAGSAERRDTGARWSRRMRAAGFEPLEFSDDVTDDLRALLRRYREGWSMRAAAAAAGAFLAWREKPVVWASAWKPTTRE</sequence>
<accession>A0A8J5EL98</accession>
<comment type="caution">
    <text evidence="4">The sequence shown here is derived from an EMBL/GenBank/DDBJ whole genome shotgun (WGS) entry which is preliminary data.</text>
</comment>
<feature type="region of interest" description="SAW" evidence="3">
    <location>
        <begin position="365"/>
        <end position="441"/>
    </location>
</feature>
<evidence type="ECO:0008006" key="6">
    <source>
        <dbReference type="Google" id="ProtNLM"/>
    </source>
</evidence>
<keyword evidence="5" id="KW-1185">Reference proteome</keyword>
<comment type="similarity">
    <text evidence="3">Belongs to the GRAS family.</text>
</comment>
<name>A0A8J5EL98_ZINOF</name>
<proteinExistence type="inferred from homology"/>
<keyword evidence="2" id="KW-0804">Transcription</keyword>
<keyword evidence="1" id="KW-0805">Transcription regulation</keyword>
<evidence type="ECO:0000256" key="3">
    <source>
        <dbReference type="PROSITE-ProRule" id="PRU01191"/>
    </source>
</evidence>
<gene>
    <name evidence="4" type="ORF">ZIOFF_074850</name>
</gene>
<evidence type="ECO:0000313" key="5">
    <source>
        <dbReference type="Proteomes" id="UP000734854"/>
    </source>
</evidence>
<protein>
    <recommendedName>
        <fullName evidence="6">Protein SHORT-ROOT 1</fullName>
    </recommendedName>
</protein>
<dbReference type="Proteomes" id="UP000734854">
    <property type="component" value="Unassembled WGS sequence"/>
</dbReference>
<dbReference type="EMBL" id="JACMSC010000065">
    <property type="protein sequence ID" value="KAG6467293.1"/>
    <property type="molecule type" value="Genomic_DNA"/>
</dbReference>
<reference evidence="4 5" key="1">
    <citation type="submission" date="2020-08" db="EMBL/GenBank/DDBJ databases">
        <title>Plant Genome Project.</title>
        <authorList>
            <person name="Zhang R.-G."/>
        </authorList>
    </citation>
    <scope>NUCLEOTIDE SEQUENCE [LARGE SCALE GENOMIC DNA]</scope>
    <source>
        <tissue evidence="4">Rhizome</tissue>
    </source>
</reference>
<feature type="short sequence motif" description="VHIID" evidence="3">
    <location>
        <begin position="168"/>
        <end position="172"/>
    </location>
</feature>
<organism evidence="4 5">
    <name type="scientific">Zingiber officinale</name>
    <name type="common">Ginger</name>
    <name type="synonym">Amomum zingiber</name>
    <dbReference type="NCBI Taxonomy" id="94328"/>
    <lineage>
        <taxon>Eukaryota</taxon>
        <taxon>Viridiplantae</taxon>
        <taxon>Streptophyta</taxon>
        <taxon>Embryophyta</taxon>
        <taxon>Tracheophyta</taxon>
        <taxon>Spermatophyta</taxon>
        <taxon>Magnoliopsida</taxon>
        <taxon>Liliopsida</taxon>
        <taxon>Zingiberales</taxon>
        <taxon>Zingiberaceae</taxon>
        <taxon>Zingiber</taxon>
    </lineage>
</organism>
<comment type="caution">
    <text evidence="3">Lacks conserved residue(s) required for the propagation of feature annotation.</text>
</comment>
<dbReference type="PROSITE" id="PS50985">
    <property type="entry name" value="GRAS"/>
    <property type="match status" value="1"/>
</dbReference>
<evidence type="ECO:0000256" key="1">
    <source>
        <dbReference type="ARBA" id="ARBA00023015"/>
    </source>
</evidence>
<dbReference type="Pfam" id="PF03514">
    <property type="entry name" value="GRAS"/>
    <property type="match status" value="1"/>
</dbReference>
<evidence type="ECO:0000313" key="4">
    <source>
        <dbReference type="EMBL" id="KAG6467293.1"/>
    </source>
</evidence>